<evidence type="ECO:0000313" key="1">
    <source>
        <dbReference type="EMBL" id="MSS41249.1"/>
    </source>
</evidence>
<proteinExistence type="predicted"/>
<evidence type="ECO:0000313" key="2">
    <source>
        <dbReference type="Proteomes" id="UP000462363"/>
    </source>
</evidence>
<protein>
    <submittedName>
        <fullName evidence="1">Uncharacterized protein</fullName>
    </submittedName>
</protein>
<dbReference type="RefSeq" id="WP_154322990.1">
    <property type="nucleotide sequence ID" value="NZ_CP045695.1"/>
</dbReference>
<dbReference type="AlphaFoldDB" id="A0A844FD43"/>
<sequence>MNEELEKRMVQNYEITQGIRIGDQEVVFGVDEKSKMPYFCAFYVSNDILGSYRECMISDDYVEMTELFAERVKAQCVKTREKQEKVTVPREVITADMCFKDNRSESIVGKIVAVKAEVLRPEYRSADYQLIYVSGGNGASGKSMGSACFHTNLYSGERGRWERYDILGWEVKPECLPEWAKEKFIEIQKREIVKEGLNEKHNREVR</sequence>
<comment type="caution">
    <text evidence="1">The sequence shown here is derived from an EMBL/GenBank/DDBJ whole genome shotgun (WGS) entry which is preliminary data.</text>
</comment>
<organism evidence="1 2">
    <name type="scientific">Clostridium scindens (strain JCM 10418 / VPI 12708)</name>
    <dbReference type="NCBI Taxonomy" id="29347"/>
    <lineage>
        <taxon>Bacteria</taxon>
        <taxon>Bacillati</taxon>
        <taxon>Bacillota</taxon>
        <taxon>Clostridia</taxon>
        <taxon>Lachnospirales</taxon>
        <taxon>Lachnospiraceae</taxon>
    </lineage>
</organism>
<name>A0A844FD43_CLOSV</name>
<gene>
    <name evidence="1" type="ORF">FYJ37_13060</name>
</gene>
<reference evidence="1 2" key="1">
    <citation type="submission" date="2019-08" db="EMBL/GenBank/DDBJ databases">
        <title>In-depth cultivation of the pig gut microbiome towards novel bacterial diversity and tailored functional studies.</title>
        <authorList>
            <person name="Wylensek D."/>
            <person name="Hitch T.C.A."/>
            <person name="Clavel T."/>
        </authorList>
    </citation>
    <scope>NUCLEOTIDE SEQUENCE [LARGE SCALE GENOMIC DNA]</scope>
    <source>
        <strain evidence="1 2">BL-389-WT-3D</strain>
    </source>
</reference>
<accession>A0A844FD43</accession>
<dbReference type="EMBL" id="VUMB01000029">
    <property type="protein sequence ID" value="MSS41249.1"/>
    <property type="molecule type" value="Genomic_DNA"/>
</dbReference>
<dbReference type="Proteomes" id="UP000462363">
    <property type="component" value="Unassembled WGS sequence"/>
</dbReference>